<dbReference type="Pfam" id="PF23019">
    <property type="entry name" value="DUF7033"/>
    <property type="match status" value="1"/>
</dbReference>
<sequence length="463" mass="54723">MKELIITFSDTYQEEKKYIANVIFNDFWGIPYQLIFKNGFDKAEISMADSPVRIQFPEILFSTKTDYWLKKESLPASPLRIRKLDDLNPHHFYHNSVPVIYGEDTSSVIDLNSDTIKFDIDIFGSIFFCLTLYEEVGSDHRDEFGRFPFHASILVKEKIKHRPIVNEYLEILFRLLQVLSSEINRKERSYRLNITHDVDKPRAHDFPFKTFLKDCAKDVIMHRSGTLLMKRVQSRFIKEDDYHKNKDPFNTFKFLMDVSDRLGLISEFNFIVIDGKGSVDGAYDIESKFIKQVMKNIHHRGHLLGFHPSFYTFCDVEKTQQEFHKFIKVCKELGIQQEQYGGRQHYLRWKNPDSWRIWDQIGADFDSSVGWKSISGFRSGTCFEYPVFDLISRKQLKLRERSLHVMEISQEECSSEEDFRKHVIELSKACKHYQGELVLLFHNDRVLSPKHCKDYEDLLENLV</sequence>
<keyword evidence="3" id="KW-1185">Reference proteome</keyword>
<gene>
    <name evidence="2" type="ORF">C3K47_13605</name>
</gene>
<dbReference type="OrthoDB" id="5573484at2"/>
<dbReference type="AlphaFoldDB" id="A0A2S5A0E3"/>
<organism evidence="2 3">
    <name type="scientific">Solitalea longa</name>
    <dbReference type="NCBI Taxonomy" id="2079460"/>
    <lineage>
        <taxon>Bacteria</taxon>
        <taxon>Pseudomonadati</taxon>
        <taxon>Bacteroidota</taxon>
        <taxon>Sphingobacteriia</taxon>
        <taxon>Sphingobacteriales</taxon>
        <taxon>Sphingobacteriaceae</taxon>
        <taxon>Solitalea</taxon>
    </lineage>
</organism>
<proteinExistence type="predicted"/>
<protein>
    <recommendedName>
        <fullName evidence="1">DUF7033 domain-containing protein</fullName>
    </recommendedName>
</protein>
<evidence type="ECO:0000313" key="3">
    <source>
        <dbReference type="Proteomes" id="UP000236893"/>
    </source>
</evidence>
<name>A0A2S5A0E3_9SPHI</name>
<evidence type="ECO:0000259" key="1">
    <source>
        <dbReference type="Pfam" id="PF23019"/>
    </source>
</evidence>
<dbReference type="EMBL" id="PQVF01000009">
    <property type="protein sequence ID" value="POY35789.1"/>
    <property type="molecule type" value="Genomic_DNA"/>
</dbReference>
<dbReference type="InterPro" id="IPR054297">
    <property type="entry name" value="DUF7033"/>
</dbReference>
<reference evidence="2 3" key="1">
    <citation type="submission" date="2018-01" db="EMBL/GenBank/DDBJ databases">
        <authorList>
            <person name="Gaut B.S."/>
            <person name="Morton B.R."/>
            <person name="Clegg M.T."/>
            <person name="Duvall M.R."/>
        </authorList>
    </citation>
    <scope>NUCLEOTIDE SEQUENCE [LARGE SCALE GENOMIC DNA]</scope>
    <source>
        <strain evidence="2 3">HR-AV</strain>
    </source>
</reference>
<dbReference type="RefSeq" id="WP_103789703.1">
    <property type="nucleotide sequence ID" value="NZ_PQVF01000009.1"/>
</dbReference>
<comment type="caution">
    <text evidence="2">The sequence shown here is derived from an EMBL/GenBank/DDBJ whole genome shotgun (WGS) entry which is preliminary data.</text>
</comment>
<accession>A0A2S5A0E3</accession>
<evidence type="ECO:0000313" key="2">
    <source>
        <dbReference type="EMBL" id="POY35789.1"/>
    </source>
</evidence>
<feature type="domain" description="DUF7033" evidence="1">
    <location>
        <begin position="119"/>
        <end position="204"/>
    </location>
</feature>
<dbReference type="Proteomes" id="UP000236893">
    <property type="component" value="Unassembled WGS sequence"/>
</dbReference>